<dbReference type="RefSeq" id="XP_012184787.1">
    <property type="nucleotide sequence ID" value="XM_012329397.1"/>
</dbReference>
<dbReference type="EMBL" id="HE797193">
    <property type="protein sequence ID" value="CCM05504.1"/>
    <property type="molecule type" value="Genomic_DNA"/>
</dbReference>
<evidence type="ECO:0000256" key="2">
    <source>
        <dbReference type="SAM" id="Coils"/>
    </source>
</evidence>
<accession>J4H4S6</accession>
<dbReference type="Gene3D" id="1.20.5.170">
    <property type="match status" value="1"/>
</dbReference>
<evidence type="ECO:0000313" key="6">
    <source>
        <dbReference type="Proteomes" id="UP000006352"/>
    </source>
</evidence>
<evidence type="ECO:0000259" key="4">
    <source>
        <dbReference type="Pfam" id="PF08593"/>
    </source>
</evidence>
<keyword evidence="6" id="KW-1185">Reference proteome</keyword>
<gene>
    <name evidence="5" type="ORF">FIBRA_07727</name>
</gene>
<keyword evidence="2" id="KW-0175">Coiled coil</keyword>
<evidence type="ECO:0000256" key="1">
    <source>
        <dbReference type="ARBA" id="ARBA00005788"/>
    </source>
</evidence>
<evidence type="ECO:0000313" key="5">
    <source>
        <dbReference type="EMBL" id="CCM05504.1"/>
    </source>
</evidence>
<feature type="coiled-coil region" evidence="2">
    <location>
        <begin position="102"/>
        <end position="136"/>
    </location>
</feature>
<dbReference type="OrthoDB" id="2803487at2759"/>
<feature type="region of interest" description="Disordered" evidence="3">
    <location>
        <begin position="1"/>
        <end position="28"/>
    </location>
</feature>
<feature type="domain" description="Mug135-like C-terminal" evidence="4">
    <location>
        <begin position="162"/>
        <end position="242"/>
    </location>
</feature>
<sequence length="245" mass="26822">MVAPNPIPAPPQIRTLTTPSPPNDPPTDTDVALAYLFEHDAMHHRRLDGGIYVSQDQLIDVIKYKNAVLVAAAAANPVALQVAPPWFANAMAASLEPIRNDIATLKADIATLKADIATLKADVAILKADVTTLKEDNGAIKDGIDSIEERQIKMHKTAVLLRNASLGLGTGTPFEEVPFEDGTYPWNTIYKRQTLPPLTNVNEVKELTGYKLRGYFVGYFPNVEVPRSRKNRRKAVLQAIGYIGN</sequence>
<organism evidence="5 6">
    <name type="scientific">Fibroporia radiculosa</name>
    <dbReference type="NCBI Taxonomy" id="599839"/>
    <lineage>
        <taxon>Eukaryota</taxon>
        <taxon>Fungi</taxon>
        <taxon>Dikarya</taxon>
        <taxon>Basidiomycota</taxon>
        <taxon>Agaricomycotina</taxon>
        <taxon>Agaricomycetes</taxon>
        <taxon>Polyporales</taxon>
        <taxon>Fibroporiaceae</taxon>
        <taxon>Fibroporia</taxon>
    </lineage>
</organism>
<name>J4H4S6_9APHY</name>
<dbReference type="InParanoid" id="J4H4S6"/>
<feature type="compositionally biased region" description="Pro residues" evidence="3">
    <location>
        <begin position="1"/>
        <end position="11"/>
    </location>
</feature>
<protein>
    <recommendedName>
        <fullName evidence="4">Mug135-like C-terminal domain-containing protein</fullName>
    </recommendedName>
</protein>
<reference evidence="5 6" key="1">
    <citation type="journal article" date="2012" name="Appl. Environ. Microbiol.">
        <title>Short-read sequencing for genomic analysis of the brown rot fungus Fibroporia radiculosa.</title>
        <authorList>
            <person name="Tang J.D."/>
            <person name="Perkins A.D."/>
            <person name="Sonstegard T.S."/>
            <person name="Schroeder S.G."/>
            <person name="Burgess S.C."/>
            <person name="Diehl S.V."/>
        </authorList>
    </citation>
    <scope>NUCLEOTIDE SEQUENCE [LARGE SCALE GENOMIC DNA]</scope>
    <source>
        <strain evidence="5 6">TFFH 294</strain>
    </source>
</reference>
<dbReference type="Proteomes" id="UP000006352">
    <property type="component" value="Unassembled WGS sequence"/>
</dbReference>
<evidence type="ECO:0000256" key="3">
    <source>
        <dbReference type="SAM" id="MobiDB-lite"/>
    </source>
</evidence>
<dbReference type="HOGENOM" id="CLU_1133609_0_0_1"/>
<dbReference type="Pfam" id="PF08593">
    <property type="entry name" value="Mug135_C"/>
    <property type="match status" value="1"/>
</dbReference>
<dbReference type="GeneID" id="24100415"/>
<comment type="similarity">
    <text evidence="1">Belongs to the UPF0612 family.</text>
</comment>
<dbReference type="InterPro" id="IPR013902">
    <property type="entry name" value="Mug135-like_C"/>
</dbReference>
<dbReference type="AlphaFoldDB" id="J4H4S6"/>
<proteinExistence type="inferred from homology"/>